<gene>
    <name evidence="4" type="ORF">SAMN04489742_0074</name>
</gene>
<dbReference type="InterPro" id="IPR012429">
    <property type="entry name" value="HGSNAT_cat"/>
</dbReference>
<feature type="transmembrane region" description="Helical" evidence="2">
    <location>
        <begin position="65"/>
        <end position="83"/>
    </location>
</feature>
<evidence type="ECO:0000256" key="1">
    <source>
        <dbReference type="SAM" id="MobiDB-lite"/>
    </source>
</evidence>
<dbReference type="Pfam" id="PF07786">
    <property type="entry name" value="HGSNAT_cat"/>
    <property type="match status" value="1"/>
</dbReference>
<accession>A0A1H0XKF2</accession>
<keyword evidence="2" id="KW-1133">Transmembrane helix</keyword>
<evidence type="ECO:0000259" key="3">
    <source>
        <dbReference type="Pfam" id="PF07786"/>
    </source>
</evidence>
<feature type="transmembrane region" description="Helical" evidence="2">
    <location>
        <begin position="103"/>
        <end position="121"/>
    </location>
</feature>
<feature type="transmembrane region" description="Helical" evidence="2">
    <location>
        <begin position="233"/>
        <end position="254"/>
    </location>
</feature>
<reference evidence="4 5" key="1">
    <citation type="submission" date="2016-10" db="EMBL/GenBank/DDBJ databases">
        <authorList>
            <person name="de Groot N.N."/>
        </authorList>
    </citation>
    <scope>NUCLEOTIDE SEQUENCE [LARGE SCALE GENOMIC DNA]</scope>
    <source>
        <strain evidence="4 5">DSM 20117</strain>
    </source>
</reference>
<keyword evidence="5" id="KW-1185">Reference proteome</keyword>
<keyword evidence="2" id="KW-0472">Membrane</keyword>
<feature type="transmembrane region" description="Helical" evidence="2">
    <location>
        <begin position="266"/>
        <end position="287"/>
    </location>
</feature>
<organism evidence="4 5">
    <name type="scientific">Crystallibacter crystallopoietes</name>
    <dbReference type="NCBI Taxonomy" id="37928"/>
    <lineage>
        <taxon>Bacteria</taxon>
        <taxon>Bacillati</taxon>
        <taxon>Actinomycetota</taxon>
        <taxon>Actinomycetes</taxon>
        <taxon>Micrococcales</taxon>
        <taxon>Micrococcaceae</taxon>
        <taxon>Crystallibacter</taxon>
    </lineage>
</organism>
<feature type="transmembrane region" description="Helical" evidence="2">
    <location>
        <begin position="133"/>
        <end position="151"/>
    </location>
</feature>
<keyword evidence="2" id="KW-0812">Transmembrane</keyword>
<proteinExistence type="predicted"/>
<sequence length="447" mass="48038">MAPRVQRGPEYSREDTRESTHGLKLPTTPAEARRWIRRHLSGSGQVAVGLWPMAETSRRISGIDAARGIALLGMMAAHVFPLWDAGATAEPNVVGLVFSGRSSALFAVLAGIGLALLTGGSRPHTGRDLMADRTAITARAALIGLVGMLLGYLSVSIAIIMVHYAVLFLCALPFLHLRLRVLAAWAAGWLVLSPVLAFVLRPWALENVRPAGVLEHNVVIEDFFTPAALLSDLFLTGFYPVLQWLSYILIGLAIGRLNLLRTTIQLRLLAGGIAAAVSAKAASWFVMGQLGGYEQVTATDAAQRPDFDVIYQVNLGWIEQEDSWWWLGSSSPHAGSSLDLLHTSGTAAIVLAVCLLLAGRLPGLLLPLSGAGAMTLSLYSAHVWTMSWVDAIPGVPDGVLYWSQVIIVLALGAVFAAFQWRGPLESMTSTLSKFTRDGIRGGSIRHR</sequence>
<dbReference type="AlphaFoldDB" id="A0A1H0XKF2"/>
<dbReference type="EMBL" id="FNKH01000001">
    <property type="protein sequence ID" value="SDQ03365.1"/>
    <property type="molecule type" value="Genomic_DNA"/>
</dbReference>
<feature type="domain" description="Heparan-alpha-glucosaminide N-acetyltransferase catalytic" evidence="3">
    <location>
        <begin position="59"/>
        <end position="263"/>
    </location>
</feature>
<dbReference type="STRING" id="37928.SAMN04489742_0074"/>
<evidence type="ECO:0000313" key="5">
    <source>
        <dbReference type="Proteomes" id="UP000181917"/>
    </source>
</evidence>
<name>A0A1H0XKF2_9MICC</name>
<feature type="compositionally biased region" description="Basic and acidic residues" evidence="1">
    <location>
        <begin position="10"/>
        <end position="21"/>
    </location>
</feature>
<feature type="transmembrane region" description="Helical" evidence="2">
    <location>
        <begin position="340"/>
        <end position="358"/>
    </location>
</feature>
<protein>
    <recommendedName>
        <fullName evidence="3">Heparan-alpha-glucosaminide N-acetyltransferase catalytic domain-containing protein</fullName>
    </recommendedName>
</protein>
<feature type="transmembrane region" description="Helical" evidence="2">
    <location>
        <begin position="399"/>
        <end position="418"/>
    </location>
</feature>
<feature type="region of interest" description="Disordered" evidence="1">
    <location>
        <begin position="1"/>
        <end position="28"/>
    </location>
</feature>
<feature type="transmembrane region" description="Helical" evidence="2">
    <location>
        <begin position="365"/>
        <end position="387"/>
    </location>
</feature>
<dbReference type="Proteomes" id="UP000181917">
    <property type="component" value="Unassembled WGS sequence"/>
</dbReference>
<evidence type="ECO:0000256" key="2">
    <source>
        <dbReference type="SAM" id="Phobius"/>
    </source>
</evidence>
<evidence type="ECO:0000313" key="4">
    <source>
        <dbReference type="EMBL" id="SDQ03365.1"/>
    </source>
</evidence>